<feature type="active site" description="Proton acceptor" evidence="4">
    <location>
        <position position="354"/>
    </location>
</feature>
<evidence type="ECO:0000256" key="3">
    <source>
        <dbReference type="ARBA" id="ARBA00023315"/>
    </source>
</evidence>
<dbReference type="InterPro" id="IPR020613">
    <property type="entry name" value="Thiolase_CS"/>
</dbReference>
<feature type="domain" description="Thiolase N-terminal" evidence="6">
    <location>
        <begin position="8"/>
        <end position="266"/>
    </location>
</feature>
<dbReference type="Pfam" id="PF00108">
    <property type="entry name" value="Thiolase_N"/>
    <property type="match status" value="1"/>
</dbReference>
<sequence>MSLQPRDIVIVDAVRTASGKGRNGGGLAELHPVDLLAQTFIKLAERTPELDPGEVDDVLIGCVSQVGEQSATPGRMAWLGAGFPAHVPATTIDRKCGSSQQAVHFAAQGIAAGSYDIAIAGGVESMSRVVMGSARMGADPYGAMVAERYAPGLVSQGVAADLVAARWKLEREDLDGYAVESHRRAGIALESGSFARETIAIDTPSGVFDRDETVRAGSTVEKLSTLRSVFGTEALAERFPEVGWHTTAGNSSQITDGASALLMMSAERAASLGLTPRARVHTMSVVGDDPLLMLTAPIPATHRVLARSGLPLEAIDHIEINEAFASVPLAWMAEFGDADPARVNPRGGAIALGHPLGASGARLMTTMLHALEDDGGRYGLQLMCEAGGMANATIIERL</sequence>
<evidence type="ECO:0000256" key="2">
    <source>
        <dbReference type="ARBA" id="ARBA00022679"/>
    </source>
</evidence>
<dbReference type="PROSITE" id="PS00737">
    <property type="entry name" value="THIOLASE_2"/>
    <property type="match status" value="1"/>
</dbReference>
<dbReference type="SUPFAM" id="SSF53901">
    <property type="entry name" value="Thiolase-like"/>
    <property type="match status" value="2"/>
</dbReference>
<protein>
    <submittedName>
        <fullName evidence="8">Thiolase family protein</fullName>
    </submittedName>
</protein>
<gene>
    <name evidence="8" type="ORF">FNM00_07170</name>
</gene>
<dbReference type="InterPro" id="IPR016039">
    <property type="entry name" value="Thiolase-like"/>
</dbReference>
<dbReference type="PIRSF" id="PIRSF000429">
    <property type="entry name" value="Ac-CoA_Ac_transf"/>
    <property type="match status" value="1"/>
</dbReference>
<evidence type="ECO:0000313" key="9">
    <source>
        <dbReference type="Proteomes" id="UP000316988"/>
    </source>
</evidence>
<dbReference type="CDD" id="cd00751">
    <property type="entry name" value="thiolase"/>
    <property type="match status" value="1"/>
</dbReference>
<dbReference type="InterPro" id="IPR020617">
    <property type="entry name" value="Thiolase_C"/>
</dbReference>
<name>A0A554SD94_9ACTN</name>
<dbReference type="NCBIfam" id="TIGR01930">
    <property type="entry name" value="AcCoA-C-Actrans"/>
    <property type="match status" value="1"/>
</dbReference>
<accession>A0A554SD94</accession>
<feature type="active site" description="Acyl-thioester intermediate" evidence="4">
    <location>
        <position position="96"/>
    </location>
</feature>
<dbReference type="Gene3D" id="3.40.47.10">
    <property type="match status" value="2"/>
</dbReference>
<dbReference type="AlphaFoldDB" id="A0A554SD94"/>
<dbReference type="PANTHER" id="PTHR43365:SF1">
    <property type="entry name" value="ACETYL-COA C-ACYLTRANSFERASE"/>
    <property type="match status" value="1"/>
</dbReference>
<evidence type="ECO:0000256" key="4">
    <source>
        <dbReference type="PIRSR" id="PIRSR000429-1"/>
    </source>
</evidence>
<evidence type="ECO:0000256" key="5">
    <source>
        <dbReference type="RuleBase" id="RU003557"/>
    </source>
</evidence>
<feature type="active site" description="Proton acceptor" evidence="4">
    <location>
        <position position="384"/>
    </location>
</feature>
<keyword evidence="9" id="KW-1185">Reference proteome</keyword>
<dbReference type="Proteomes" id="UP000316988">
    <property type="component" value="Unassembled WGS sequence"/>
</dbReference>
<reference evidence="8 9" key="1">
    <citation type="submission" date="2019-07" db="EMBL/GenBank/DDBJ databases">
        <authorList>
            <person name="Zhao L.H."/>
        </authorList>
    </citation>
    <scope>NUCLEOTIDE SEQUENCE [LARGE SCALE GENOMIC DNA]</scope>
    <source>
        <strain evidence="8 9">Co35</strain>
    </source>
</reference>
<evidence type="ECO:0000256" key="1">
    <source>
        <dbReference type="ARBA" id="ARBA00010982"/>
    </source>
</evidence>
<comment type="caution">
    <text evidence="8">The sequence shown here is derived from an EMBL/GenBank/DDBJ whole genome shotgun (WGS) entry which is preliminary data.</text>
</comment>
<dbReference type="GO" id="GO:0016747">
    <property type="term" value="F:acyltransferase activity, transferring groups other than amino-acyl groups"/>
    <property type="evidence" value="ECO:0007669"/>
    <property type="project" value="InterPro"/>
</dbReference>
<dbReference type="PANTHER" id="PTHR43365">
    <property type="entry name" value="BLR7806 PROTEIN"/>
    <property type="match status" value="1"/>
</dbReference>
<proteinExistence type="inferred from homology"/>
<feature type="domain" description="Thiolase C-terminal" evidence="7">
    <location>
        <begin position="275"/>
        <end position="397"/>
    </location>
</feature>
<dbReference type="RefSeq" id="WP_143912761.1">
    <property type="nucleotide sequence ID" value="NZ_VLNT01000004.1"/>
</dbReference>
<dbReference type="InterPro" id="IPR002155">
    <property type="entry name" value="Thiolase"/>
</dbReference>
<dbReference type="OrthoDB" id="4440515at2"/>
<evidence type="ECO:0000259" key="7">
    <source>
        <dbReference type="Pfam" id="PF02803"/>
    </source>
</evidence>
<dbReference type="Pfam" id="PF02803">
    <property type="entry name" value="Thiolase_C"/>
    <property type="match status" value="1"/>
</dbReference>
<comment type="similarity">
    <text evidence="1 5">Belongs to the thiolase-like superfamily. Thiolase family.</text>
</comment>
<keyword evidence="2 5" id="KW-0808">Transferase</keyword>
<keyword evidence="3 5" id="KW-0012">Acyltransferase</keyword>
<dbReference type="InterPro" id="IPR020616">
    <property type="entry name" value="Thiolase_N"/>
</dbReference>
<dbReference type="EMBL" id="VLNT01000004">
    <property type="protein sequence ID" value="TSD64319.1"/>
    <property type="molecule type" value="Genomic_DNA"/>
</dbReference>
<evidence type="ECO:0000259" key="6">
    <source>
        <dbReference type="Pfam" id="PF00108"/>
    </source>
</evidence>
<organism evidence="8 9">
    <name type="scientific">Aeromicrobium piscarium</name>
    <dbReference type="NCBI Taxonomy" id="2590901"/>
    <lineage>
        <taxon>Bacteria</taxon>
        <taxon>Bacillati</taxon>
        <taxon>Actinomycetota</taxon>
        <taxon>Actinomycetes</taxon>
        <taxon>Propionibacteriales</taxon>
        <taxon>Nocardioidaceae</taxon>
        <taxon>Aeromicrobium</taxon>
    </lineage>
</organism>
<evidence type="ECO:0000313" key="8">
    <source>
        <dbReference type="EMBL" id="TSD64319.1"/>
    </source>
</evidence>